<reference evidence="1" key="1">
    <citation type="journal article" date="2015" name="Nature">
        <title>Complex archaea that bridge the gap between prokaryotes and eukaryotes.</title>
        <authorList>
            <person name="Spang A."/>
            <person name="Saw J.H."/>
            <person name="Jorgensen S.L."/>
            <person name="Zaremba-Niedzwiedzka K."/>
            <person name="Martijn J."/>
            <person name="Lind A.E."/>
            <person name="van Eijk R."/>
            <person name="Schleper C."/>
            <person name="Guy L."/>
            <person name="Ettema T.J."/>
        </authorList>
    </citation>
    <scope>NUCLEOTIDE SEQUENCE</scope>
</reference>
<evidence type="ECO:0000313" key="1">
    <source>
        <dbReference type="EMBL" id="KKL07758.1"/>
    </source>
</evidence>
<organism evidence="1">
    <name type="scientific">marine sediment metagenome</name>
    <dbReference type="NCBI Taxonomy" id="412755"/>
    <lineage>
        <taxon>unclassified sequences</taxon>
        <taxon>metagenomes</taxon>
        <taxon>ecological metagenomes</taxon>
    </lineage>
</organism>
<name>A0A0F9D6Q7_9ZZZZ</name>
<gene>
    <name evidence="1" type="ORF">LCGC14_2582820</name>
</gene>
<comment type="caution">
    <text evidence="1">The sequence shown here is derived from an EMBL/GenBank/DDBJ whole genome shotgun (WGS) entry which is preliminary data.</text>
</comment>
<dbReference type="AlphaFoldDB" id="A0A0F9D6Q7"/>
<protein>
    <submittedName>
        <fullName evidence="1">Uncharacterized protein</fullName>
    </submittedName>
</protein>
<dbReference type="EMBL" id="LAZR01043157">
    <property type="protein sequence ID" value="KKL07758.1"/>
    <property type="molecule type" value="Genomic_DNA"/>
</dbReference>
<sequence length="95" mass="10870">MNVPQFVDHVVMLMRGEGYEREGWDENCIRVAVKGTDSIVVEFEDGSEFELTARPTTTDLRQAGVRYWLAVLLDRLKSEKAKTVVRNAEIEKPND</sequence>
<proteinExistence type="predicted"/>
<accession>A0A0F9D6Q7</accession>